<keyword evidence="2" id="KW-0812">Transmembrane</keyword>
<keyword evidence="5" id="KW-1185">Reference proteome</keyword>
<keyword evidence="3" id="KW-0732">Signal</keyword>
<feature type="region of interest" description="Disordered" evidence="1">
    <location>
        <begin position="140"/>
        <end position="163"/>
    </location>
</feature>
<evidence type="ECO:0000313" key="5">
    <source>
        <dbReference type="Proteomes" id="UP001219525"/>
    </source>
</evidence>
<evidence type="ECO:0000313" key="4">
    <source>
        <dbReference type="EMBL" id="KAJ7192697.1"/>
    </source>
</evidence>
<dbReference type="EMBL" id="JARJCW010000116">
    <property type="protein sequence ID" value="KAJ7192697.1"/>
    <property type="molecule type" value="Genomic_DNA"/>
</dbReference>
<feature type="compositionally biased region" description="Polar residues" evidence="1">
    <location>
        <begin position="234"/>
        <end position="243"/>
    </location>
</feature>
<proteinExistence type="predicted"/>
<gene>
    <name evidence="4" type="ORF">GGX14DRAFT_479669</name>
</gene>
<organism evidence="4 5">
    <name type="scientific">Mycena pura</name>
    <dbReference type="NCBI Taxonomy" id="153505"/>
    <lineage>
        <taxon>Eukaryota</taxon>
        <taxon>Fungi</taxon>
        <taxon>Dikarya</taxon>
        <taxon>Basidiomycota</taxon>
        <taxon>Agaricomycotina</taxon>
        <taxon>Agaricomycetes</taxon>
        <taxon>Agaricomycetidae</taxon>
        <taxon>Agaricales</taxon>
        <taxon>Marasmiineae</taxon>
        <taxon>Mycenaceae</taxon>
        <taxon>Mycena</taxon>
    </lineage>
</organism>
<accession>A0AAD6UQL6</accession>
<protein>
    <submittedName>
        <fullName evidence="4">Uncharacterized protein</fullName>
    </submittedName>
</protein>
<sequence length="433" mass="45572">MFFRISRFGLLFLVFLIHYASALAFDPVAGPFAKGAQVPLSWTLDGTEPAAGWELWFNGGGSSNHLTNIPPQVVSTVVPFPGVDGTFEGLSGVTTLATSNVVDVAVPPPPSFSATATFSASVASGFSRTTGIVTLTFSSLPSLSTSSSSSSASVSSGVSKKSSTNTGTILGIIAGTLAVIAIIVVASTMLLIQRRRNRRAMKVDTYPFADKDMENQITPFDARPSRSFLPARTSPPSRNTSLPLSRPPVVARRNSPLPPLPPSASPSPVSSPSPARSDARRQAYLDAQLQRLAIAQQAQAQAELDGKSILFSPLSRVPSERTVQHFDLAVRQTAPPLPSLPEPGMAGSRGDAYLTEQLHRLEMARRPSNVSSVVFSPLSTVPSEYTPAAAAAAAGRSVSASTAVNSPIRFRRPSGHSEGDVLSPVTPAYVPPW</sequence>
<dbReference type="AlphaFoldDB" id="A0AAD6UQL6"/>
<name>A0AAD6UQL6_9AGAR</name>
<evidence type="ECO:0000256" key="3">
    <source>
        <dbReference type="SAM" id="SignalP"/>
    </source>
</evidence>
<reference evidence="4" key="1">
    <citation type="submission" date="2023-03" db="EMBL/GenBank/DDBJ databases">
        <title>Massive genome expansion in bonnet fungi (Mycena s.s.) driven by repeated elements and novel gene families across ecological guilds.</title>
        <authorList>
            <consortium name="Lawrence Berkeley National Laboratory"/>
            <person name="Harder C.B."/>
            <person name="Miyauchi S."/>
            <person name="Viragh M."/>
            <person name="Kuo A."/>
            <person name="Thoen E."/>
            <person name="Andreopoulos B."/>
            <person name="Lu D."/>
            <person name="Skrede I."/>
            <person name="Drula E."/>
            <person name="Henrissat B."/>
            <person name="Morin E."/>
            <person name="Kohler A."/>
            <person name="Barry K."/>
            <person name="LaButti K."/>
            <person name="Morin E."/>
            <person name="Salamov A."/>
            <person name="Lipzen A."/>
            <person name="Mereny Z."/>
            <person name="Hegedus B."/>
            <person name="Baldrian P."/>
            <person name="Stursova M."/>
            <person name="Weitz H."/>
            <person name="Taylor A."/>
            <person name="Grigoriev I.V."/>
            <person name="Nagy L.G."/>
            <person name="Martin F."/>
            <person name="Kauserud H."/>
        </authorList>
    </citation>
    <scope>NUCLEOTIDE SEQUENCE</scope>
    <source>
        <strain evidence="4">9144</strain>
    </source>
</reference>
<comment type="caution">
    <text evidence="4">The sequence shown here is derived from an EMBL/GenBank/DDBJ whole genome shotgun (WGS) entry which is preliminary data.</text>
</comment>
<feature type="transmembrane region" description="Helical" evidence="2">
    <location>
        <begin position="169"/>
        <end position="192"/>
    </location>
</feature>
<keyword evidence="2" id="KW-0472">Membrane</keyword>
<feature type="signal peptide" evidence="3">
    <location>
        <begin position="1"/>
        <end position="24"/>
    </location>
</feature>
<keyword evidence="2" id="KW-1133">Transmembrane helix</keyword>
<dbReference type="Proteomes" id="UP001219525">
    <property type="component" value="Unassembled WGS sequence"/>
</dbReference>
<feature type="compositionally biased region" description="Pro residues" evidence="1">
    <location>
        <begin position="256"/>
        <end position="271"/>
    </location>
</feature>
<evidence type="ECO:0000256" key="1">
    <source>
        <dbReference type="SAM" id="MobiDB-lite"/>
    </source>
</evidence>
<evidence type="ECO:0000256" key="2">
    <source>
        <dbReference type="SAM" id="Phobius"/>
    </source>
</evidence>
<feature type="region of interest" description="Disordered" evidence="1">
    <location>
        <begin position="215"/>
        <end position="279"/>
    </location>
</feature>
<feature type="chain" id="PRO_5042276266" evidence="3">
    <location>
        <begin position="25"/>
        <end position="433"/>
    </location>
</feature>